<organism evidence="2 3">
    <name type="scientific">Myroides albus</name>
    <dbReference type="NCBI Taxonomy" id="2562892"/>
    <lineage>
        <taxon>Bacteria</taxon>
        <taxon>Pseudomonadati</taxon>
        <taxon>Bacteroidota</taxon>
        <taxon>Flavobacteriia</taxon>
        <taxon>Flavobacteriales</taxon>
        <taxon>Flavobacteriaceae</taxon>
        <taxon>Myroides</taxon>
    </lineage>
</organism>
<dbReference type="Pfam" id="PF07396">
    <property type="entry name" value="Porin_O_P"/>
    <property type="match status" value="1"/>
</dbReference>
<comment type="caution">
    <text evidence="2">The sequence shown here is derived from an EMBL/GenBank/DDBJ whole genome shotgun (WGS) entry which is preliminary data.</text>
</comment>
<dbReference type="AlphaFoldDB" id="A0A6I3LMU3"/>
<gene>
    <name evidence="2" type="ORF">GJV76_10960</name>
</gene>
<dbReference type="SUPFAM" id="SSF56935">
    <property type="entry name" value="Porins"/>
    <property type="match status" value="1"/>
</dbReference>
<dbReference type="OrthoDB" id="846879at2"/>
<keyword evidence="1" id="KW-0732">Signal</keyword>
<sequence>MKVKLMVGALLVSHLSLFAQQSQPGNLEKTSQSNTGEHQTLLELVLPELGTNKEPQKVKNSSFNAFLDSRYENYTKVKGSETTDSRFRLQQSRVYVKANYQDKFSFSMRYRLNESVASNALEFAYLEYNPNEHWTLSIGKQFIAWGSMEFSYNGSDQYMYTNMLGSMDLFAPGASIAYKTSGQSFKLQGISAGTQYVDLKYKDKAYGGLFLWEGNLFNNHLQTRYGYGLMQHNSNRYYNWVTLGNRVSVDKWMMELDWMYGYRNVKDAQLDLIQHKENTTYVKDNTTTMTLRYKFNKVSPFVKAMYNYRDDLDANIAYAQKGIMGAIEYYPFEEKLFKDLRLFAVYSYIDYDYKKVQQKPKDNDEHQLYIGVRWMIPLF</sequence>
<keyword evidence="3" id="KW-1185">Reference proteome</keyword>
<accession>A0A6I3LMU3</accession>
<evidence type="ECO:0000256" key="1">
    <source>
        <dbReference type="SAM" id="SignalP"/>
    </source>
</evidence>
<feature type="chain" id="PRO_5026145068" description="Phosphate-selective porin O and P" evidence="1">
    <location>
        <begin position="20"/>
        <end position="379"/>
    </location>
</feature>
<name>A0A6I3LMU3_9FLAO</name>
<evidence type="ECO:0000313" key="2">
    <source>
        <dbReference type="EMBL" id="MTG98640.1"/>
    </source>
</evidence>
<feature type="signal peptide" evidence="1">
    <location>
        <begin position="1"/>
        <end position="19"/>
    </location>
</feature>
<evidence type="ECO:0000313" key="3">
    <source>
        <dbReference type="Proteomes" id="UP000438760"/>
    </source>
</evidence>
<evidence type="ECO:0008006" key="4">
    <source>
        <dbReference type="Google" id="ProtNLM"/>
    </source>
</evidence>
<dbReference type="Proteomes" id="UP000438760">
    <property type="component" value="Unassembled WGS sequence"/>
</dbReference>
<dbReference type="InterPro" id="IPR010870">
    <property type="entry name" value="Porin_O/P"/>
</dbReference>
<proteinExistence type="predicted"/>
<reference evidence="2 3" key="1">
    <citation type="submission" date="2019-11" db="EMBL/GenBank/DDBJ databases">
        <title>Genome of Strain BIT-d1.</title>
        <authorList>
            <person name="Yang Y."/>
        </authorList>
    </citation>
    <scope>NUCLEOTIDE SEQUENCE [LARGE SCALE GENOMIC DNA]</scope>
    <source>
        <strain evidence="2 3">BIT-d1</strain>
    </source>
</reference>
<dbReference type="RefSeq" id="WP_155092661.1">
    <property type="nucleotide sequence ID" value="NZ_CP102754.1"/>
</dbReference>
<dbReference type="EMBL" id="WMJX01000024">
    <property type="protein sequence ID" value="MTG98640.1"/>
    <property type="molecule type" value="Genomic_DNA"/>
</dbReference>
<protein>
    <recommendedName>
        <fullName evidence="4">Phosphate-selective porin O and P</fullName>
    </recommendedName>
</protein>